<gene>
    <name evidence="2" type="ORF">KC19_9G142400</name>
</gene>
<dbReference type="EMBL" id="CM026430">
    <property type="protein sequence ID" value="KAG0562389.1"/>
    <property type="molecule type" value="Genomic_DNA"/>
</dbReference>
<sequence>MLCLGMHWFLCQALVCACSVVLLYPSVLEASRFYVWRLRTDASSFLFSNFHFAVFETDSCRRGYHGLSG</sequence>
<feature type="chain" id="PRO_5035824928" description="Secreted protein" evidence="1">
    <location>
        <begin position="18"/>
        <end position="69"/>
    </location>
</feature>
<keyword evidence="3" id="KW-1185">Reference proteome</keyword>
<evidence type="ECO:0000256" key="1">
    <source>
        <dbReference type="SAM" id="SignalP"/>
    </source>
</evidence>
<protein>
    <recommendedName>
        <fullName evidence="4">Secreted protein</fullName>
    </recommendedName>
</protein>
<dbReference type="Proteomes" id="UP000822688">
    <property type="component" value="Chromosome 9"/>
</dbReference>
<name>A0A8T0GVN3_CERPU</name>
<evidence type="ECO:0008006" key="4">
    <source>
        <dbReference type="Google" id="ProtNLM"/>
    </source>
</evidence>
<dbReference type="AlphaFoldDB" id="A0A8T0GVN3"/>
<organism evidence="2 3">
    <name type="scientific">Ceratodon purpureus</name>
    <name type="common">Fire moss</name>
    <name type="synonym">Dicranum purpureum</name>
    <dbReference type="NCBI Taxonomy" id="3225"/>
    <lineage>
        <taxon>Eukaryota</taxon>
        <taxon>Viridiplantae</taxon>
        <taxon>Streptophyta</taxon>
        <taxon>Embryophyta</taxon>
        <taxon>Bryophyta</taxon>
        <taxon>Bryophytina</taxon>
        <taxon>Bryopsida</taxon>
        <taxon>Dicranidae</taxon>
        <taxon>Pseudoditrichales</taxon>
        <taxon>Ditrichaceae</taxon>
        <taxon>Ceratodon</taxon>
    </lineage>
</organism>
<proteinExistence type="predicted"/>
<feature type="signal peptide" evidence="1">
    <location>
        <begin position="1"/>
        <end position="17"/>
    </location>
</feature>
<accession>A0A8T0GVN3</accession>
<comment type="caution">
    <text evidence="2">The sequence shown here is derived from an EMBL/GenBank/DDBJ whole genome shotgun (WGS) entry which is preliminary data.</text>
</comment>
<evidence type="ECO:0000313" key="3">
    <source>
        <dbReference type="Proteomes" id="UP000822688"/>
    </source>
</evidence>
<keyword evidence="1" id="KW-0732">Signal</keyword>
<reference evidence="2" key="1">
    <citation type="submission" date="2020-06" db="EMBL/GenBank/DDBJ databases">
        <title>WGS assembly of Ceratodon purpureus strain R40.</title>
        <authorList>
            <person name="Carey S.B."/>
            <person name="Jenkins J."/>
            <person name="Shu S."/>
            <person name="Lovell J.T."/>
            <person name="Sreedasyam A."/>
            <person name="Maumus F."/>
            <person name="Tiley G.P."/>
            <person name="Fernandez-Pozo N."/>
            <person name="Barry K."/>
            <person name="Chen C."/>
            <person name="Wang M."/>
            <person name="Lipzen A."/>
            <person name="Daum C."/>
            <person name="Saski C.A."/>
            <person name="Payton A.C."/>
            <person name="Mcbreen J.C."/>
            <person name="Conrad R.E."/>
            <person name="Kollar L.M."/>
            <person name="Olsson S."/>
            <person name="Huttunen S."/>
            <person name="Landis J.B."/>
            <person name="Wickett N.J."/>
            <person name="Johnson M.G."/>
            <person name="Rensing S.A."/>
            <person name="Grimwood J."/>
            <person name="Schmutz J."/>
            <person name="Mcdaniel S.F."/>
        </authorList>
    </citation>
    <scope>NUCLEOTIDE SEQUENCE</scope>
    <source>
        <strain evidence="2">R40</strain>
    </source>
</reference>
<evidence type="ECO:0000313" key="2">
    <source>
        <dbReference type="EMBL" id="KAG0562389.1"/>
    </source>
</evidence>